<dbReference type="PATRIC" id="fig|1046596.6.peg.2109"/>
<evidence type="ECO:0000313" key="1">
    <source>
        <dbReference type="EMBL" id="KRN10768.1"/>
    </source>
</evidence>
<dbReference type="InterPro" id="IPR013324">
    <property type="entry name" value="RNA_pol_sigma_r3/r4-like"/>
</dbReference>
<dbReference type="EMBL" id="AYYH01000006">
    <property type="protein sequence ID" value="KRN10768.1"/>
    <property type="molecule type" value="Genomic_DNA"/>
</dbReference>
<dbReference type="SUPFAM" id="SSF88659">
    <property type="entry name" value="Sigma3 and sigma4 domains of RNA polymerase sigma factors"/>
    <property type="match status" value="1"/>
</dbReference>
<protein>
    <submittedName>
        <fullName evidence="1">Uncharacterized protein</fullName>
    </submittedName>
</protein>
<evidence type="ECO:0000313" key="2">
    <source>
        <dbReference type="Proteomes" id="UP000050898"/>
    </source>
</evidence>
<gene>
    <name evidence="1" type="ORF">FD00_GL002010</name>
</gene>
<dbReference type="Proteomes" id="UP000050898">
    <property type="component" value="Unassembled WGS sequence"/>
</dbReference>
<keyword evidence="2" id="KW-1185">Reference proteome</keyword>
<reference evidence="1 2" key="1">
    <citation type="journal article" date="2015" name="Genome Announc.">
        <title>Expanding the biotechnology potential of lactobacilli through comparative genomics of 213 strains and associated genera.</title>
        <authorList>
            <person name="Sun Z."/>
            <person name="Harris H.M."/>
            <person name="McCann A."/>
            <person name="Guo C."/>
            <person name="Argimon S."/>
            <person name="Zhang W."/>
            <person name="Yang X."/>
            <person name="Jeffery I.B."/>
            <person name="Cooney J.C."/>
            <person name="Kagawa T.F."/>
            <person name="Liu W."/>
            <person name="Song Y."/>
            <person name="Salvetti E."/>
            <person name="Wrobel A."/>
            <person name="Rasinkangas P."/>
            <person name="Parkhill J."/>
            <person name="Rea M.C."/>
            <person name="O'Sullivan O."/>
            <person name="Ritari J."/>
            <person name="Douillard F.P."/>
            <person name="Paul Ross R."/>
            <person name="Yang R."/>
            <person name="Briner A.E."/>
            <person name="Felis G.E."/>
            <person name="de Vos W.M."/>
            <person name="Barrangou R."/>
            <person name="Klaenhammer T.R."/>
            <person name="Caufield P.W."/>
            <person name="Cui Y."/>
            <person name="Zhang H."/>
            <person name="O'Toole P.W."/>
        </authorList>
    </citation>
    <scope>NUCLEOTIDE SEQUENCE [LARGE SCALE GENOMIC DNA]</scope>
    <source>
        <strain evidence="1 2">DSM 20444</strain>
    </source>
</reference>
<organism evidence="1 2">
    <name type="scientific">Liquorilactobacillus mali KCTC 3596 = DSM 20444</name>
    <dbReference type="NCBI Taxonomy" id="1046596"/>
    <lineage>
        <taxon>Bacteria</taxon>
        <taxon>Bacillati</taxon>
        <taxon>Bacillota</taxon>
        <taxon>Bacilli</taxon>
        <taxon>Lactobacillales</taxon>
        <taxon>Lactobacillaceae</taxon>
        <taxon>Liquorilactobacillus</taxon>
    </lineage>
</organism>
<proteinExistence type="predicted"/>
<sequence>MWANRLPDTDPRIIFIQEYAKRREEEVREYRENNSDARKIMELHYLKGWTIKELAKEYCKTEWAITNIISKARRFFALDVKTGQLNRFKTFGELADFLDISIRNTRYYSKNCVLINERWRVFNQRQWLVEGEEMYEHLRK</sequence>
<comment type="caution">
    <text evidence="1">The sequence shown here is derived from an EMBL/GenBank/DDBJ whole genome shotgun (WGS) entry which is preliminary data.</text>
</comment>
<name>A0A0R2E2Z3_9LACO</name>
<accession>A0A0R2E2Z3</accession>
<dbReference type="AlphaFoldDB" id="A0A0R2E2Z3"/>